<accession>A0A382KAV0</accession>
<proteinExistence type="predicted"/>
<reference evidence="1" key="1">
    <citation type="submission" date="2018-05" db="EMBL/GenBank/DDBJ databases">
        <authorList>
            <person name="Lanie J.A."/>
            <person name="Ng W.-L."/>
            <person name="Kazmierczak K.M."/>
            <person name="Andrzejewski T.M."/>
            <person name="Davidsen T.M."/>
            <person name="Wayne K.J."/>
            <person name="Tettelin H."/>
            <person name="Glass J.I."/>
            <person name="Rusch D."/>
            <person name="Podicherti R."/>
            <person name="Tsui H.-C.T."/>
            <person name="Winkler M.E."/>
        </authorList>
    </citation>
    <scope>NUCLEOTIDE SEQUENCE</scope>
</reference>
<dbReference type="EMBL" id="UINC01079275">
    <property type="protein sequence ID" value="SVC21116.1"/>
    <property type="molecule type" value="Genomic_DNA"/>
</dbReference>
<dbReference type="AlphaFoldDB" id="A0A382KAV0"/>
<name>A0A382KAV0_9ZZZZ</name>
<protein>
    <submittedName>
        <fullName evidence="1">Uncharacterized protein</fullName>
    </submittedName>
</protein>
<sequence>MRRELEPAVTGLQALVATNPTVGVAELEVARTELDRLEAGL</sequence>
<evidence type="ECO:0000313" key="1">
    <source>
        <dbReference type="EMBL" id="SVC21116.1"/>
    </source>
</evidence>
<feature type="non-terminal residue" evidence="1">
    <location>
        <position position="41"/>
    </location>
</feature>
<gene>
    <name evidence="1" type="ORF">METZ01_LOCUS273970</name>
</gene>
<organism evidence="1">
    <name type="scientific">marine metagenome</name>
    <dbReference type="NCBI Taxonomy" id="408172"/>
    <lineage>
        <taxon>unclassified sequences</taxon>
        <taxon>metagenomes</taxon>
        <taxon>ecological metagenomes</taxon>
    </lineage>
</organism>